<comment type="caution">
    <text evidence="2">The sequence shown here is derived from an EMBL/GenBank/DDBJ whole genome shotgun (WGS) entry which is preliminary data.</text>
</comment>
<dbReference type="AlphaFoldDB" id="A0AAW2YR25"/>
<feature type="signal peptide" evidence="1">
    <location>
        <begin position="1"/>
        <end position="21"/>
    </location>
</feature>
<evidence type="ECO:0000256" key="1">
    <source>
        <dbReference type="SAM" id="SignalP"/>
    </source>
</evidence>
<organism evidence="2 3">
    <name type="scientific">Acrasis kona</name>
    <dbReference type="NCBI Taxonomy" id="1008807"/>
    <lineage>
        <taxon>Eukaryota</taxon>
        <taxon>Discoba</taxon>
        <taxon>Heterolobosea</taxon>
        <taxon>Tetramitia</taxon>
        <taxon>Eutetramitia</taxon>
        <taxon>Acrasidae</taxon>
        <taxon>Acrasis</taxon>
    </lineage>
</organism>
<reference evidence="2 3" key="1">
    <citation type="submission" date="2024-03" db="EMBL/GenBank/DDBJ databases">
        <title>The Acrasis kona genome and developmental transcriptomes reveal deep origins of eukaryotic multicellular pathways.</title>
        <authorList>
            <person name="Sheikh S."/>
            <person name="Fu C.-J."/>
            <person name="Brown M.W."/>
            <person name="Baldauf S.L."/>
        </authorList>
    </citation>
    <scope>NUCLEOTIDE SEQUENCE [LARGE SCALE GENOMIC DNA]</scope>
    <source>
        <strain evidence="2 3">ATCC MYA-3509</strain>
    </source>
</reference>
<gene>
    <name evidence="2" type="ORF">AKO1_008160</name>
</gene>
<evidence type="ECO:0000313" key="3">
    <source>
        <dbReference type="Proteomes" id="UP001431209"/>
    </source>
</evidence>
<dbReference type="Proteomes" id="UP001431209">
    <property type="component" value="Unassembled WGS sequence"/>
</dbReference>
<keyword evidence="3" id="KW-1185">Reference proteome</keyword>
<proteinExistence type="predicted"/>
<protein>
    <submittedName>
        <fullName evidence="2">Uncharacterized protein</fullName>
    </submittedName>
</protein>
<sequence>MGILKGLWICVCISVLCVVNARFTNHTVAYKNTGSKIVDGFVRTDKDNSFYILIRNNNQDIIKYNYNTDTNQQHPFHKYALFGSFLNTRDNLLYGFSEIDGAIHLVIVDGKEPSTKPIPNLRGLPQCSVFDHQSNRVLSHYGNQEATYITLNDLKVSSLNITDTKYGYSCALDESSKLAYFVGVDGSNYDTRLDIVDLNTLSIQSVLMPNKIPPNMINIKLSSRFLYIANVYSASITNLSMLRMNLQTKKFDSVDVKSRATPSGLIVDSDAEQPYYATSEGLITPGSDFKSFELLDLRLPRLRGIAHVVYKGSQRRPSAYISDWDGNLILLQ</sequence>
<name>A0AAW2YR25_9EUKA</name>
<dbReference type="EMBL" id="JAOPGA020000434">
    <property type="protein sequence ID" value="KAL0478582.1"/>
    <property type="molecule type" value="Genomic_DNA"/>
</dbReference>
<keyword evidence="1" id="KW-0732">Signal</keyword>
<evidence type="ECO:0000313" key="2">
    <source>
        <dbReference type="EMBL" id="KAL0478582.1"/>
    </source>
</evidence>
<feature type="chain" id="PRO_5043486869" evidence="1">
    <location>
        <begin position="22"/>
        <end position="332"/>
    </location>
</feature>
<dbReference type="SUPFAM" id="SSF69322">
    <property type="entry name" value="Tricorn protease domain 2"/>
    <property type="match status" value="1"/>
</dbReference>
<accession>A0AAW2YR25</accession>